<comment type="similarity">
    <text evidence="1">Belongs to the 'GDSL' lipolytic enzyme family.</text>
</comment>
<dbReference type="InterPro" id="IPR036514">
    <property type="entry name" value="SGNH_hydro_sf"/>
</dbReference>
<accession>A0A5P1E096</accession>
<evidence type="ECO:0000313" key="6">
    <source>
        <dbReference type="Proteomes" id="UP000243459"/>
    </source>
</evidence>
<dbReference type="InterPro" id="IPR051058">
    <property type="entry name" value="GDSL_Est/Lipase"/>
</dbReference>
<evidence type="ECO:0000256" key="4">
    <source>
        <dbReference type="SAM" id="SignalP"/>
    </source>
</evidence>
<feature type="signal peptide" evidence="4">
    <location>
        <begin position="1"/>
        <end position="18"/>
    </location>
</feature>
<dbReference type="Pfam" id="PF00657">
    <property type="entry name" value="Lipase_GDSL"/>
    <property type="match status" value="1"/>
</dbReference>
<gene>
    <name evidence="5" type="ORF">A4U43_C10F2830</name>
</gene>
<keyword evidence="6" id="KW-1185">Reference proteome</keyword>
<dbReference type="OrthoDB" id="621641at2759"/>
<dbReference type="Gene3D" id="3.40.50.1110">
    <property type="entry name" value="SGNH hydrolase"/>
    <property type="match status" value="1"/>
</dbReference>
<dbReference type="Proteomes" id="UP000243459">
    <property type="component" value="Chromosome 10"/>
</dbReference>
<feature type="chain" id="PRO_5024389836" evidence="4">
    <location>
        <begin position="19"/>
        <end position="355"/>
    </location>
</feature>
<protein>
    <submittedName>
        <fullName evidence="5">Uncharacterized protein</fullName>
    </submittedName>
</protein>
<keyword evidence="4" id="KW-0732">Signal</keyword>
<dbReference type="GO" id="GO:0016042">
    <property type="term" value="P:lipid catabolic process"/>
    <property type="evidence" value="ECO:0007669"/>
    <property type="project" value="UniProtKB-KW"/>
</dbReference>
<evidence type="ECO:0000313" key="5">
    <source>
        <dbReference type="EMBL" id="ONK55972.1"/>
    </source>
</evidence>
<organism evidence="5 6">
    <name type="scientific">Asparagus officinalis</name>
    <name type="common">Garden asparagus</name>
    <dbReference type="NCBI Taxonomy" id="4686"/>
    <lineage>
        <taxon>Eukaryota</taxon>
        <taxon>Viridiplantae</taxon>
        <taxon>Streptophyta</taxon>
        <taxon>Embryophyta</taxon>
        <taxon>Tracheophyta</taxon>
        <taxon>Spermatophyta</taxon>
        <taxon>Magnoliopsida</taxon>
        <taxon>Liliopsida</taxon>
        <taxon>Asparagales</taxon>
        <taxon>Asparagaceae</taxon>
        <taxon>Asparagoideae</taxon>
        <taxon>Asparagus</taxon>
    </lineage>
</organism>
<keyword evidence="3" id="KW-0442">Lipid degradation</keyword>
<dbReference type="Gramene" id="ONK55972">
    <property type="protein sequence ID" value="ONK55972"/>
    <property type="gene ID" value="A4U43_C10F2830"/>
</dbReference>
<dbReference type="InterPro" id="IPR001087">
    <property type="entry name" value="GDSL"/>
</dbReference>
<dbReference type="PANTHER" id="PTHR45648">
    <property type="entry name" value="GDSL LIPASE/ACYLHYDROLASE FAMILY PROTEIN (AFU_ORTHOLOGUE AFUA_4G14700)"/>
    <property type="match status" value="1"/>
</dbReference>
<reference evidence="6" key="1">
    <citation type="journal article" date="2017" name="Nat. Commun.">
        <title>The asparagus genome sheds light on the origin and evolution of a young Y chromosome.</title>
        <authorList>
            <person name="Harkess A."/>
            <person name="Zhou J."/>
            <person name="Xu C."/>
            <person name="Bowers J.E."/>
            <person name="Van der Hulst R."/>
            <person name="Ayyampalayam S."/>
            <person name="Mercati F."/>
            <person name="Riccardi P."/>
            <person name="McKain M.R."/>
            <person name="Kakrana A."/>
            <person name="Tang H."/>
            <person name="Ray J."/>
            <person name="Groenendijk J."/>
            <person name="Arikit S."/>
            <person name="Mathioni S.M."/>
            <person name="Nakano M."/>
            <person name="Shan H."/>
            <person name="Telgmann-Rauber A."/>
            <person name="Kanno A."/>
            <person name="Yue Z."/>
            <person name="Chen H."/>
            <person name="Li W."/>
            <person name="Chen Y."/>
            <person name="Xu X."/>
            <person name="Zhang Y."/>
            <person name="Luo S."/>
            <person name="Chen H."/>
            <person name="Gao J."/>
            <person name="Mao Z."/>
            <person name="Pires J.C."/>
            <person name="Luo M."/>
            <person name="Kudrna D."/>
            <person name="Wing R.A."/>
            <person name="Meyers B.C."/>
            <person name="Yi K."/>
            <person name="Kong H."/>
            <person name="Lavrijsen P."/>
            <person name="Sunseri F."/>
            <person name="Falavigna A."/>
            <person name="Ye Y."/>
            <person name="Leebens-Mack J.H."/>
            <person name="Chen G."/>
        </authorList>
    </citation>
    <scope>NUCLEOTIDE SEQUENCE [LARGE SCALE GENOMIC DNA]</scope>
    <source>
        <strain evidence="6">cv. DH0086</strain>
    </source>
</reference>
<dbReference type="EMBL" id="CM007390">
    <property type="protein sequence ID" value="ONK55972.1"/>
    <property type="molecule type" value="Genomic_DNA"/>
</dbReference>
<dbReference type="InterPro" id="IPR035669">
    <property type="entry name" value="SGNH_plant_lipase-like"/>
</dbReference>
<dbReference type="CDD" id="cd01837">
    <property type="entry name" value="SGNH_plant_lipase_like"/>
    <property type="match status" value="1"/>
</dbReference>
<dbReference type="GO" id="GO:0016788">
    <property type="term" value="F:hydrolase activity, acting on ester bonds"/>
    <property type="evidence" value="ECO:0007669"/>
    <property type="project" value="InterPro"/>
</dbReference>
<evidence type="ECO:0000256" key="3">
    <source>
        <dbReference type="ARBA" id="ARBA00022963"/>
    </source>
</evidence>
<dbReference type="AlphaFoldDB" id="A0A5P1E096"/>
<dbReference type="OMA" id="HMYQSSG"/>
<sequence>MELSSLFLIFSFLALALSSVGESFKNAPAIFVLGDSLADVGNNNNLNVSLTSTANFPPYGIDFPFKTPTGRFSNGYNTIDWLAKHVGYKRSPPSFLSVTKGASMLHGVNFASGGSGILDTTGTAITFTTQIENFRGAIGDLSEKMGEKRANYLISKSLFLISAGSNDMFAYYLASGAQNTTQNEQFVTSLVEKLSERLKVLYEHGARKFGILGLSHLGCIPSLKSRNPTGRCFEDLNGLARIFNTAARARMRRLESMLKGMKYSYGNAYDLMSTALDKPHLFGYKDVNSACCGSGKFNGAISCSLKSNLCSNRSQYLFWDQFHPTQATSKYTAKFFFGGSRKYASPINFKSLARY</sequence>
<evidence type="ECO:0000256" key="1">
    <source>
        <dbReference type="ARBA" id="ARBA00008668"/>
    </source>
</evidence>
<dbReference type="PANTHER" id="PTHR45648:SF180">
    <property type="entry name" value="OS04G0561800 PROTEIN"/>
    <property type="match status" value="1"/>
</dbReference>
<proteinExistence type="inferred from homology"/>
<keyword evidence="3" id="KW-0443">Lipid metabolism</keyword>
<keyword evidence="2" id="KW-0378">Hydrolase</keyword>
<evidence type="ECO:0000256" key="2">
    <source>
        <dbReference type="ARBA" id="ARBA00022801"/>
    </source>
</evidence>
<name>A0A5P1E096_ASPOF</name>